<proteinExistence type="predicted"/>
<dbReference type="Gene3D" id="3.40.630.40">
    <property type="entry name" value="Zn-dependent exopeptidases"/>
    <property type="match status" value="1"/>
</dbReference>
<sequence length="249" mass="28146">MVYIMVDPGHGGYDPGASGYGIEEKNVTLKLSKMINEELGHYEGVKVSLTRWDDRYLSLDQRCEIANASGANLFISLHTNSFSNKSAEGFESYVVYGARKNMTNAARKQDIIHGSVMDFLDDAGIRDRGKKEAGFYVLRYTHMSAILFENLFITNPEENALLKDIEFLRRLAQAYSRGIAKAYNLQHKGTTVPENEPVPDYWHVYKNGEMVGFFDYPMNALQSGYYAAKAGLTSNETEVTITYERVRKT</sequence>
<reference evidence="4" key="1">
    <citation type="journal article" date="2019" name="Int. J. Syst. Evol. Microbiol.">
        <title>The Global Catalogue of Microorganisms (GCM) 10K type strain sequencing project: providing services to taxonomists for standard genome sequencing and annotation.</title>
        <authorList>
            <consortium name="The Broad Institute Genomics Platform"/>
            <consortium name="The Broad Institute Genome Sequencing Center for Infectious Disease"/>
            <person name="Wu L."/>
            <person name="Ma J."/>
        </authorList>
    </citation>
    <scope>NUCLEOTIDE SEQUENCE [LARGE SCALE GENOMIC DNA]</scope>
    <source>
        <strain evidence="4">IBRC-M 10813</strain>
    </source>
</reference>
<name>A0ABV8JDZ2_9BACL</name>
<evidence type="ECO:0000259" key="2">
    <source>
        <dbReference type="SMART" id="SM00646"/>
    </source>
</evidence>
<dbReference type="Pfam" id="PF01520">
    <property type="entry name" value="Amidase_3"/>
    <property type="match status" value="1"/>
</dbReference>
<accession>A0ABV8JDZ2</accession>
<dbReference type="SUPFAM" id="SSF53187">
    <property type="entry name" value="Zn-dependent exopeptidases"/>
    <property type="match status" value="1"/>
</dbReference>
<dbReference type="InterPro" id="IPR050695">
    <property type="entry name" value="N-acetylmuramoyl_amidase_3"/>
</dbReference>
<comment type="caution">
    <text evidence="3">The sequence shown here is derived from an EMBL/GenBank/DDBJ whole genome shotgun (WGS) entry which is preliminary data.</text>
</comment>
<dbReference type="SMART" id="SM00646">
    <property type="entry name" value="Ami_3"/>
    <property type="match status" value="1"/>
</dbReference>
<dbReference type="InterPro" id="IPR002508">
    <property type="entry name" value="MurNAc-LAA_cat"/>
</dbReference>
<keyword evidence="4" id="KW-1185">Reference proteome</keyword>
<keyword evidence="1" id="KW-0378">Hydrolase</keyword>
<dbReference type="PANTHER" id="PTHR30404:SF0">
    <property type="entry name" value="N-ACETYLMURAMOYL-L-ALANINE AMIDASE AMIC"/>
    <property type="match status" value="1"/>
</dbReference>
<dbReference type="Proteomes" id="UP001595843">
    <property type="component" value="Unassembled WGS sequence"/>
</dbReference>
<dbReference type="EMBL" id="JBHSAP010000009">
    <property type="protein sequence ID" value="MFC4076638.1"/>
    <property type="molecule type" value="Genomic_DNA"/>
</dbReference>
<protein>
    <submittedName>
        <fullName evidence="3">N-acetylmuramoyl-L-alanine amidase</fullName>
    </submittedName>
</protein>
<evidence type="ECO:0000313" key="3">
    <source>
        <dbReference type="EMBL" id="MFC4076638.1"/>
    </source>
</evidence>
<feature type="domain" description="MurNAc-LAA" evidence="2">
    <location>
        <begin position="63"/>
        <end position="180"/>
    </location>
</feature>
<evidence type="ECO:0000256" key="1">
    <source>
        <dbReference type="ARBA" id="ARBA00022801"/>
    </source>
</evidence>
<gene>
    <name evidence="3" type="ORF">ACFOUO_07425</name>
</gene>
<dbReference type="CDD" id="cd02696">
    <property type="entry name" value="MurNAc-LAA"/>
    <property type="match status" value="1"/>
</dbReference>
<dbReference type="PANTHER" id="PTHR30404">
    <property type="entry name" value="N-ACETYLMURAMOYL-L-ALANINE AMIDASE"/>
    <property type="match status" value="1"/>
</dbReference>
<evidence type="ECO:0000313" key="4">
    <source>
        <dbReference type="Proteomes" id="UP001595843"/>
    </source>
</evidence>
<organism evidence="3 4">
    <name type="scientific">Salinithrix halophila</name>
    <dbReference type="NCBI Taxonomy" id="1485204"/>
    <lineage>
        <taxon>Bacteria</taxon>
        <taxon>Bacillati</taxon>
        <taxon>Bacillota</taxon>
        <taxon>Bacilli</taxon>
        <taxon>Bacillales</taxon>
        <taxon>Thermoactinomycetaceae</taxon>
        <taxon>Salinithrix</taxon>
    </lineage>
</organism>